<dbReference type="AlphaFoldDB" id="A0A075MV40"/>
<sequence>MEGNVAPFTKILVAVDKSEHAVRAFDYAVRLSMVTGANISVLHVVTPPVAGEEGVSAAQLADSLRKEGDHLIAQLKSRVEMQFGIRAGETTTITIDYLIKEGSPAKVIITSAKQSDADLIIVGSSGTSGVKELLLGSVSHAVSNHASCPVLIVK</sequence>
<dbReference type="SUPFAM" id="SSF52402">
    <property type="entry name" value="Adenine nucleotide alpha hydrolases-like"/>
    <property type="match status" value="1"/>
</dbReference>
<dbReference type="GeneID" id="41599118"/>
<comment type="similarity">
    <text evidence="1">Belongs to the universal stress protein A family.</text>
</comment>
<dbReference type="PANTHER" id="PTHR46268">
    <property type="entry name" value="STRESS RESPONSE PROTEIN NHAX"/>
    <property type="match status" value="1"/>
</dbReference>
<dbReference type="Gene3D" id="3.40.50.620">
    <property type="entry name" value="HUPs"/>
    <property type="match status" value="1"/>
</dbReference>
<proteinExistence type="inferred from homology"/>
<dbReference type="Proteomes" id="UP000028194">
    <property type="component" value="Chromosome"/>
</dbReference>
<accession>A0A075MV40</accession>
<dbReference type="HOGENOM" id="CLU_049301_16_2_2"/>
<reference evidence="3 4" key="1">
    <citation type="journal article" date="2014" name="PLoS ONE">
        <title>Genome Sequence of Candidatus Nitrososphaera evergladensis from Group I.1b Enriched from Everglades Soil Reveals Novel Genomic Features of the Ammonia-Oxidizing Archaea.</title>
        <authorList>
            <person name="Zhalnina K.V."/>
            <person name="Dias R."/>
            <person name="Leonard M.T."/>
            <person name="Dorr de Quadros P."/>
            <person name="Camargo F.A."/>
            <person name="Drew J.C."/>
            <person name="Farmerie W.G."/>
            <person name="Daroub S.H."/>
            <person name="Triplett E.W."/>
        </authorList>
    </citation>
    <scope>NUCLEOTIDE SEQUENCE [LARGE SCALE GENOMIC DNA]</scope>
    <source>
        <strain evidence="3 4">SR1</strain>
    </source>
</reference>
<dbReference type="InterPro" id="IPR014729">
    <property type="entry name" value="Rossmann-like_a/b/a_fold"/>
</dbReference>
<dbReference type="eggNOG" id="arCOG02053">
    <property type="taxonomic scope" value="Archaea"/>
</dbReference>
<organism evidence="3 4">
    <name type="scientific">Candidatus Nitrososphaera evergladensis SR1</name>
    <dbReference type="NCBI Taxonomy" id="1459636"/>
    <lineage>
        <taxon>Archaea</taxon>
        <taxon>Nitrososphaerota</taxon>
        <taxon>Nitrososphaeria</taxon>
        <taxon>Nitrososphaerales</taxon>
        <taxon>Nitrososphaeraceae</taxon>
        <taxon>Nitrososphaera</taxon>
    </lineage>
</organism>
<gene>
    <name evidence="3" type="ORF">NTE_03493</name>
</gene>
<dbReference type="InterPro" id="IPR006016">
    <property type="entry name" value="UspA"/>
</dbReference>
<dbReference type="EMBL" id="CP007174">
    <property type="protein sequence ID" value="AIF85521.1"/>
    <property type="molecule type" value="Genomic_DNA"/>
</dbReference>
<dbReference type="OrthoDB" id="105697at2157"/>
<dbReference type="InterPro" id="IPR006015">
    <property type="entry name" value="Universal_stress_UspA"/>
</dbReference>
<dbReference type="PANTHER" id="PTHR46268:SF6">
    <property type="entry name" value="UNIVERSAL STRESS PROTEIN UP12"/>
    <property type="match status" value="1"/>
</dbReference>
<dbReference type="RefSeq" id="WP_148701906.1">
    <property type="nucleotide sequence ID" value="NZ_CP007174.1"/>
</dbReference>
<feature type="domain" description="UspA" evidence="2">
    <location>
        <begin position="8"/>
        <end position="154"/>
    </location>
</feature>
<dbReference type="KEGG" id="nev:NTE_03493"/>
<evidence type="ECO:0000259" key="2">
    <source>
        <dbReference type="Pfam" id="PF00582"/>
    </source>
</evidence>
<evidence type="ECO:0000313" key="4">
    <source>
        <dbReference type="Proteomes" id="UP000028194"/>
    </source>
</evidence>
<evidence type="ECO:0000256" key="1">
    <source>
        <dbReference type="ARBA" id="ARBA00008791"/>
    </source>
</evidence>
<keyword evidence="4" id="KW-1185">Reference proteome</keyword>
<evidence type="ECO:0000313" key="3">
    <source>
        <dbReference type="EMBL" id="AIF85521.1"/>
    </source>
</evidence>
<protein>
    <submittedName>
        <fullName evidence="3">Universal stress protein UspA-like protein</fullName>
    </submittedName>
</protein>
<dbReference type="STRING" id="1459636.NTE_03493"/>
<dbReference type="CDD" id="cd00293">
    <property type="entry name" value="USP-like"/>
    <property type="match status" value="1"/>
</dbReference>
<dbReference type="Pfam" id="PF00582">
    <property type="entry name" value="Usp"/>
    <property type="match status" value="1"/>
</dbReference>
<dbReference type="PRINTS" id="PR01438">
    <property type="entry name" value="UNVRSLSTRESS"/>
</dbReference>
<name>A0A075MV40_9ARCH</name>